<comment type="caution">
    <text evidence="2">The sequence shown here is derived from an EMBL/GenBank/DDBJ whole genome shotgun (WGS) entry which is preliminary data.</text>
</comment>
<accession>A0AAD9HMK5</accession>
<evidence type="ECO:0000259" key="1">
    <source>
        <dbReference type="Pfam" id="PF06985"/>
    </source>
</evidence>
<reference evidence="2" key="1">
    <citation type="submission" date="2021-06" db="EMBL/GenBank/DDBJ databases">
        <title>Comparative genomics, transcriptomics and evolutionary studies reveal genomic signatures of adaptation to plant cell wall in hemibiotrophic fungi.</title>
        <authorList>
            <consortium name="DOE Joint Genome Institute"/>
            <person name="Baroncelli R."/>
            <person name="Diaz J.F."/>
            <person name="Benocci T."/>
            <person name="Peng M."/>
            <person name="Battaglia E."/>
            <person name="Haridas S."/>
            <person name="Andreopoulos W."/>
            <person name="Labutti K."/>
            <person name="Pangilinan J."/>
            <person name="Floch G.L."/>
            <person name="Makela M.R."/>
            <person name="Henrissat B."/>
            <person name="Grigoriev I.V."/>
            <person name="Crouch J.A."/>
            <person name="De Vries R.P."/>
            <person name="Sukno S.A."/>
            <person name="Thon M.R."/>
        </authorList>
    </citation>
    <scope>NUCLEOTIDE SEQUENCE</scope>
    <source>
        <strain evidence="2">MAFF235873</strain>
    </source>
</reference>
<evidence type="ECO:0000313" key="2">
    <source>
        <dbReference type="EMBL" id="KAK2030529.1"/>
    </source>
</evidence>
<gene>
    <name evidence="2" type="ORF">LX32DRAFT_638086</name>
</gene>
<dbReference type="Pfam" id="PF06985">
    <property type="entry name" value="HET"/>
    <property type="match status" value="1"/>
</dbReference>
<dbReference type="PANTHER" id="PTHR33112:SF9">
    <property type="entry name" value="HETEROKARYON INCOMPATIBILITY DOMAIN-CONTAINING PROTEIN"/>
    <property type="match status" value="1"/>
</dbReference>
<name>A0AAD9HMK5_9PEZI</name>
<dbReference type="Proteomes" id="UP001232148">
    <property type="component" value="Unassembled WGS sequence"/>
</dbReference>
<organism evidence="2 3">
    <name type="scientific">Colletotrichum zoysiae</name>
    <dbReference type="NCBI Taxonomy" id="1216348"/>
    <lineage>
        <taxon>Eukaryota</taxon>
        <taxon>Fungi</taxon>
        <taxon>Dikarya</taxon>
        <taxon>Ascomycota</taxon>
        <taxon>Pezizomycotina</taxon>
        <taxon>Sordariomycetes</taxon>
        <taxon>Hypocreomycetidae</taxon>
        <taxon>Glomerellales</taxon>
        <taxon>Glomerellaceae</taxon>
        <taxon>Colletotrichum</taxon>
        <taxon>Colletotrichum graminicola species complex</taxon>
    </lineage>
</organism>
<sequence>MSDYPFSWDPSVFQHSDDCAHYQYALYLGPPMAPATAITSLVDTTLGFLKDASDRSCSLCSCLYRCGRHFVDLFHPAAEDARVGVQYTTEFTQVRLILRSVKPGMSQIEVKISAKTVPRRSLSFITRPDASAVETSRHARSVDPARAYTSGSQMLAGTSSWGSRPLFRQRASQGQLVIESENAIAADTLHHTLKLARKWLDECIQKPDDSYLGAKPHSMCPPNHASPLPTRVLCIENNAIRLVVTNGGRGRYVCLSHCWGSYHKITTTRANIGSHMKEILWDGLPRTFQDAVAIADGLDCPYLWIDSLCIIQDDLRDWEIESAKMASVYKHSYLTIAATRASDGRDGCLLPPSERRYMWSPQISQASRAQARSCRTEAICNLQLWQPFESSGWTALLEPRHDILNHACRRPVEEYLDLGFPLLTRAWFLQERLLSARVLHFGPSEIYWECFTGLRCECLEAEDTDDRSAFLRSTSQRTAKESFSKLFTGSTSGRPAPYTSSFSSREEAWAKLVEEYSRLYLTEEQDRLPALSGISEDRDKYAAGILLEYFPRCLYWIAGPGSGRRNQRPRAYRAPTFSWASIDGPVNYVSPPRYSLLPGSTKVVSELIESACTVEGSDPRGRVTGGHLRIRGWSGRALVKSTSRERKGTVCQIQNDGLSQAFILDVEGAADQEWASAGAEVTCLLLECGKASLGWDNHISGQYRAVALVLRSSPRVQGAFERIGLIYPGWKTDYTGGFMADGTVVATEVGVYVDGMFGAAPKWFTNIQTLTVV</sequence>
<protein>
    <submittedName>
        <fullName evidence="2">HET-domain-containing protein</fullName>
    </submittedName>
</protein>
<dbReference type="InterPro" id="IPR010730">
    <property type="entry name" value="HET"/>
</dbReference>
<keyword evidence="3" id="KW-1185">Reference proteome</keyword>
<dbReference type="AlphaFoldDB" id="A0AAD9HMK5"/>
<dbReference type="EMBL" id="MU842850">
    <property type="protein sequence ID" value="KAK2030529.1"/>
    <property type="molecule type" value="Genomic_DNA"/>
</dbReference>
<dbReference type="PANTHER" id="PTHR33112">
    <property type="entry name" value="DOMAIN PROTEIN, PUTATIVE-RELATED"/>
    <property type="match status" value="1"/>
</dbReference>
<evidence type="ECO:0000313" key="3">
    <source>
        <dbReference type="Proteomes" id="UP001232148"/>
    </source>
</evidence>
<feature type="domain" description="Heterokaryon incompatibility" evidence="1">
    <location>
        <begin position="252"/>
        <end position="431"/>
    </location>
</feature>
<proteinExistence type="predicted"/>